<reference evidence="1 2" key="1">
    <citation type="submission" date="2019-04" db="EMBL/GenBank/DDBJ databases">
        <title>Annotation for the trematode Fasciola gigantica.</title>
        <authorList>
            <person name="Choi Y.-J."/>
        </authorList>
    </citation>
    <scope>NUCLEOTIDE SEQUENCE [LARGE SCALE GENOMIC DNA]</scope>
    <source>
        <strain evidence="1">Uganda_cow_1</strain>
    </source>
</reference>
<proteinExistence type="predicted"/>
<evidence type="ECO:0000313" key="1">
    <source>
        <dbReference type="EMBL" id="TPP66934.1"/>
    </source>
</evidence>
<keyword evidence="2" id="KW-1185">Reference proteome</keyword>
<organism evidence="1 2">
    <name type="scientific">Fasciola gigantica</name>
    <name type="common">Giant liver fluke</name>
    <dbReference type="NCBI Taxonomy" id="46835"/>
    <lineage>
        <taxon>Eukaryota</taxon>
        <taxon>Metazoa</taxon>
        <taxon>Spiralia</taxon>
        <taxon>Lophotrochozoa</taxon>
        <taxon>Platyhelminthes</taxon>
        <taxon>Trematoda</taxon>
        <taxon>Digenea</taxon>
        <taxon>Plagiorchiida</taxon>
        <taxon>Echinostomata</taxon>
        <taxon>Echinostomatoidea</taxon>
        <taxon>Fasciolidae</taxon>
        <taxon>Fasciola</taxon>
    </lineage>
</organism>
<dbReference type="OrthoDB" id="10057979at2759"/>
<protein>
    <submittedName>
        <fullName evidence="1">Uncharacterized protein</fullName>
    </submittedName>
</protein>
<name>A0A504YZR0_FASGI</name>
<sequence length="101" mass="11268">MMGSRLLIGEVERNEEFAEQLLVSALPSKGISALTGEEFQKTTAEANVLNPTKEFLLKGWSHENETSGYVRSFYLLRHEVSVVDGYLTRGTTFMIPLSIVS</sequence>
<dbReference type="AlphaFoldDB" id="A0A504YZR0"/>
<gene>
    <name evidence="1" type="ORF">FGIG_12376</name>
</gene>
<dbReference type="EMBL" id="SUNJ01001257">
    <property type="protein sequence ID" value="TPP66934.1"/>
    <property type="molecule type" value="Genomic_DNA"/>
</dbReference>
<accession>A0A504YZR0</accession>
<comment type="caution">
    <text evidence="1">The sequence shown here is derived from an EMBL/GenBank/DDBJ whole genome shotgun (WGS) entry which is preliminary data.</text>
</comment>
<evidence type="ECO:0000313" key="2">
    <source>
        <dbReference type="Proteomes" id="UP000316759"/>
    </source>
</evidence>
<dbReference type="Proteomes" id="UP000316759">
    <property type="component" value="Unassembled WGS sequence"/>
</dbReference>